<reference evidence="9 10" key="1">
    <citation type="submission" date="2019-11" db="EMBL/GenBank/DDBJ databases">
        <title>Identification of a novel strain.</title>
        <authorList>
            <person name="Xu Q."/>
            <person name="Wang G."/>
        </authorList>
    </citation>
    <scope>NUCLEOTIDE SEQUENCE [LARGE SCALE GENOMIC DNA]</scope>
    <source>
        <strain evidence="10">xq</strain>
    </source>
</reference>
<dbReference type="AlphaFoldDB" id="A0A6I3KL29"/>
<feature type="transmembrane region" description="Helical" evidence="8">
    <location>
        <begin position="57"/>
        <end position="78"/>
    </location>
</feature>
<evidence type="ECO:0000313" key="10">
    <source>
        <dbReference type="Proteomes" id="UP000440694"/>
    </source>
</evidence>
<feature type="transmembrane region" description="Helical" evidence="8">
    <location>
        <begin position="295"/>
        <end position="316"/>
    </location>
</feature>
<feature type="binding site" evidence="7">
    <location>
        <position position="222"/>
    </location>
    <ligand>
        <name>Mg(2+)</name>
        <dbReference type="ChEBI" id="CHEBI:18420"/>
    </ligand>
</feature>
<feature type="transmembrane region" description="Helical" evidence="8">
    <location>
        <begin position="175"/>
        <end position="208"/>
    </location>
</feature>
<feature type="transmembrane region" description="Helical" evidence="8">
    <location>
        <begin position="12"/>
        <end position="36"/>
    </location>
</feature>
<keyword evidence="10" id="KW-1185">Reference proteome</keyword>
<evidence type="ECO:0000256" key="7">
    <source>
        <dbReference type="PIRSR" id="PIRSR600715-1"/>
    </source>
</evidence>
<dbReference type="InterPro" id="IPR000715">
    <property type="entry name" value="Glycosyl_transferase_4"/>
</dbReference>
<keyword evidence="2" id="KW-1003">Cell membrane</keyword>
<feature type="transmembrane region" description="Helical" evidence="8">
    <location>
        <begin position="116"/>
        <end position="134"/>
    </location>
</feature>
<name>A0A6I3KL29_9HYPH</name>
<dbReference type="RefSeq" id="WP_154740336.1">
    <property type="nucleotide sequence ID" value="NZ_WMBQ01000002.1"/>
</dbReference>
<accession>A0A6I3KL29</accession>
<comment type="subcellular location">
    <subcellularLocation>
        <location evidence="1">Cell membrane</location>
        <topology evidence="1">Multi-pass membrane protein</topology>
    </subcellularLocation>
</comment>
<feature type="transmembrane region" description="Helical" evidence="8">
    <location>
        <begin position="228"/>
        <end position="256"/>
    </location>
</feature>
<dbReference type="Proteomes" id="UP000440694">
    <property type="component" value="Unassembled WGS sequence"/>
</dbReference>
<keyword evidence="4 8" id="KW-0812">Transmembrane</keyword>
<dbReference type="GO" id="GO:0005886">
    <property type="term" value="C:plasma membrane"/>
    <property type="evidence" value="ECO:0007669"/>
    <property type="project" value="UniProtKB-SubCell"/>
</dbReference>
<protein>
    <submittedName>
        <fullName evidence="9">Glycosyl transferase</fullName>
    </submittedName>
</protein>
<sequence>MPDPAAWAIVEYLGPVVWLAALLSCALMILVLTPVLRNAAMAVPTHRSSHVKPTPQWGGLAITCATLGVTLLAIYGYADFPAEARTGTLLAVLAALLLLLLGAVDDFYHLEPKVKLLVQALAAALMLAALPGELRTIPMLPLWLERAILLVGTVWFINLVNFMDGIDWMMVAEVVPLTAGVAIIGALGALPPAALVVALALNGAMLGFAPFNRPVASLFMGDMGSLPIGLLLAWLLIVVAGSGYVIAAVLLPLYFVADTGLTIVRRARAGERLSVAHRTHFYQRARDNGFTNMQIVGRVLAVNIGLVVLAALSVVAQAPLSSALALLAGAGLVAWLMIGFAIPRVTGDA</sequence>
<dbReference type="GO" id="GO:0016780">
    <property type="term" value="F:phosphotransferase activity, for other substituted phosphate groups"/>
    <property type="evidence" value="ECO:0007669"/>
    <property type="project" value="InterPro"/>
</dbReference>
<evidence type="ECO:0000256" key="8">
    <source>
        <dbReference type="SAM" id="Phobius"/>
    </source>
</evidence>
<dbReference type="PANTHER" id="PTHR22926:SF3">
    <property type="entry name" value="UNDECAPRENYL-PHOSPHATE ALPHA-N-ACETYLGLUCOSAMINYL 1-PHOSPHATE TRANSFERASE"/>
    <property type="match status" value="1"/>
</dbReference>
<dbReference type="EMBL" id="WMBQ01000002">
    <property type="protein sequence ID" value="MTD95844.1"/>
    <property type="molecule type" value="Genomic_DNA"/>
</dbReference>
<dbReference type="GO" id="GO:0044038">
    <property type="term" value="P:cell wall macromolecule biosynthetic process"/>
    <property type="evidence" value="ECO:0007669"/>
    <property type="project" value="TreeGrafter"/>
</dbReference>
<feature type="transmembrane region" description="Helical" evidence="8">
    <location>
        <begin position="322"/>
        <end position="342"/>
    </location>
</feature>
<keyword evidence="7" id="KW-0460">Magnesium</keyword>
<evidence type="ECO:0000256" key="1">
    <source>
        <dbReference type="ARBA" id="ARBA00004651"/>
    </source>
</evidence>
<dbReference type="GO" id="GO:0046872">
    <property type="term" value="F:metal ion binding"/>
    <property type="evidence" value="ECO:0007669"/>
    <property type="project" value="UniProtKB-KW"/>
</dbReference>
<feature type="transmembrane region" description="Helical" evidence="8">
    <location>
        <begin position="146"/>
        <end position="163"/>
    </location>
</feature>
<dbReference type="PANTHER" id="PTHR22926">
    <property type="entry name" value="PHOSPHO-N-ACETYLMURAMOYL-PENTAPEPTIDE-TRANSFERASE"/>
    <property type="match status" value="1"/>
</dbReference>
<keyword evidence="5 8" id="KW-1133">Transmembrane helix</keyword>
<evidence type="ECO:0000256" key="4">
    <source>
        <dbReference type="ARBA" id="ARBA00022692"/>
    </source>
</evidence>
<dbReference type="GO" id="GO:0071555">
    <property type="term" value="P:cell wall organization"/>
    <property type="evidence" value="ECO:0007669"/>
    <property type="project" value="TreeGrafter"/>
</dbReference>
<dbReference type="Pfam" id="PF00953">
    <property type="entry name" value="Glycos_transf_4"/>
    <property type="match status" value="1"/>
</dbReference>
<keyword evidence="3 9" id="KW-0808">Transferase</keyword>
<proteinExistence type="predicted"/>
<evidence type="ECO:0000256" key="2">
    <source>
        <dbReference type="ARBA" id="ARBA00022475"/>
    </source>
</evidence>
<organism evidence="9 10">
    <name type="scientific">Hyphomicrobium album</name>
    <dbReference type="NCBI Taxonomy" id="2665159"/>
    <lineage>
        <taxon>Bacteria</taxon>
        <taxon>Pseudomonadati</taxon>
        <taxon>Pseudomonadota</taxon>
        <taxon>Alphaproteobacteria</taxon>
        <taxon>Hyphomicrobiales</taxon>
        <taxon>Hyphomicrobiaceae</taxon>
        <taxon>Hyphomicrobium</taxon>
    </lineage>
</organism>
<evidence type="ECO:0000256" key="6">
    <source>
        <dbReference type="ARBA" id="ARBA00023136"/>
    </source>
</evidence>
<comment type="cofactor">
    <cofactor evidence="7">
        <name>Mg(2+)</name>
        <dbReference type="ChEBI" id="CHEBI:18420"/>
    </cofactor>
</comment>
<evidence type="ECO:0000256" key="3">
    <source>
        <dbReference type="ARBA" id="ARBA00022679"/>
    </source>
</evidence>
<keyword evidence="7" id="KW-0479">Metal-binding</keyword>
<gene>
    <name evidence="9" type="ORF">GIW81_16015</name>
</gene>
<feature type="transmembrane region" description="Helical" evidence="8">
    <location>
        <begin position="84"/>
        <end position="104"/>
    </location>
</feature>
<evidence type="ECO:0000313" key="9">
    <source>
        <dbReference type="EMBL" id="MTD95844.1"/>
    </source>
</evidence>
<feature type="binding site" evidence="7">
    <location>
        <position position="161"/>
    </location>
    <ligand>
        <name>Mg(2+)</name>
        <dbReference type="ChEBI" id="CHEBI:18420"/>
    </ligand>
</feature>
<dbReference type="GO" id="GO:0009103">
    <property type="term" value="P:lipopolysaccharide biosynthetic process"/>
    <property type="evidence" value="ECO:0007669"/>
    <property type="project" value="TreeGrafter"/>
</dbReference>
<keyword evidence="6 8" id="KW-0472">Membrane</keyword>
<comment type="caution">
    <text evidence="9">The sequence shown here is derived from an EMBL/GenBank/DDBJ whole genome shotgun (WGS) entry which is preliminary data.</text>
</comment>
<evidence type="ECO:0000256" key="5">
    <source>
        <dbReference type="ARBA" id="ARBA00022989"/>
    </source>
</evidence>